<proteinExistence type="predicted"/>
<reference evidence="3" key="1">
    <citation type="journal article" date="2019" name="Curr. Biol.">
        <title>Genome Sequence of Striga asiatica Provides Insight into the Evolution of Plant Parasitism.</title>
        <authorList>
            <person name="Yoshida S."/>
            <person name="Kim S."/>
            <person name="Wafula E.K."/>
            <person name="Tanskanen J."/>
            <person name="Kim Y.M."/>
            <person name="Honaas L."/>
            <person name="Yang Z."/>
            <person name="Spallek T."/>
            <person name="Conn C.E."/>
            <person name="Ichihashi Y."/>
            <person name="Cheong K."/>
            <person name="Cui S."/>
            <person name="Der J.P."/>
            <person name="Gundlach H."/>
            <person name="Jiao Y."/>
            <person name="Hori C."/>
            <person name="Ishida J.K."/>
            <person name="Kasahara H."/>
            <person name="Kiba T."/>
            <person name="Kim M.S."/>
            <person name="Koo N."/>
            <person name="Laohavisit A."/>
            <person name="Lee Y.H."/>
            <person name="Lumba S."/>
            <person name="McCourt P."/>
            <person name="Mortimer J.C."/>
            <person name="Mutuku J.M."/>
            <person name="Nomura T."/>
            <person name="Sasaki-Sekimoto Y."/>
            <person name="Seto Y."/>
            <person name="Wang Y."/>
            <person name="Wakatake T."/>
            <person name="Sakakibara H."/>
            <person name="Demura T."/>
            <person name="Yamaguchi S."/>
            <person name="Yoneyama K."/>
            <person name="Manabe R.I."/>
            <person name="Nelson D.C."/>
            <person name="Schulman A.H."/>
            <person name="Timko M.P."/>
            <person name="dePamphilis C.W."/>
            <person name="Choi D."/>
            <person name="Shirasu K."/>
        </authorList>
    </citation>
    <scope>NUCLEOTIDE SEQUENCE [LARGE SCALE GENOMIC DNA]</scope>
    <source>
        <strain evidence="3">cv. UVA1</strain>
    </source>
</reference>
<comment type="caution">
    <text evidence="2">The sequence shown here is derived from an EMBL/GenBank/DDBJ whole genome shotgun (WGS) entry which is preliminary data.</text>
</comment>
<evidence type="ECO:0000313" key="3">
    <source>
        <dbReference type="Proteomes" id="UP000325081"/>
    </source>
</evidence>
<protein>
    <submittedName>
        <fullName evidence="2">Oxidoreductases</fullName>
    </submittedName>
</protein>
<feature type="region of interest" description="Disordered" evidence="1">
    <location>
        <begin position="33"/>
        <end position="52"/>
    </location>
</feature>
<dbReference type="Proteomes" id="UP000325081">
    <property type="component" value="Unassembled WGS sequence"/>
</dbReference>
<name>A0A5A7R864_STRAF</name>
<sequence length="164" mass="18270">MAPEPTSHDSTENERKSLERELKEVISALTTRLSTIQRAHKPSSSQEEEQGVGMITLAGNNVGATMRGDVDEVEQLEDLATYVNSNFQAINNSIMMGGSYKTNDPGVHLDISDVYEHNDDDDQVPNKRGKKGTSKNFTRRRSKGERHNHQHGERSDETGDTNES</sequence>
<organism evidence="2 3">
    <name type="scientific">Striga asiatica</name>
    <name type="common">Asiatic witchweed</name>
    <name type="synonym">Buchnera asiatica</name>
    <dbReference type="NCBI Taxonomy" id="4170"/>
    <lineage>
        <taxon>Eukaryota</taxon>
        <taxon>Viridiplantae</taxon>
        <taxon>Streptophyta</taxon>
        <taxon>Embryophyta</taxon>
        <taxon>Tracheophyta</taxon>
        <taxon>Spermatophyta</taxon>
        <taxon>Magnoliopsida</taxon>
        <taxon>eudicotyledons</taxon>
        <taxon>Gunneridae</taxon>
        <taxon>Pentapetalae</taxon>
        <taxon>asterids</taxon>
        <taxon>lamiids</taxon>
        <taxon>Lamiales</taxon>
        <taxon>Orobanchaceae</taxon>
        <taxon>Buchnereae</taxon>
        <taxon>Striga</taxon>
    </lineage>
</organism>
<gene>
    <name evidence="2" type="ORF">STAS_31173</name>
</gene>
<feature type="compositionally biased region" description="Polar residues" evidence="1">
    <location>
        <begin position="33"/>
        <end position="45"/>
    </location>
</feature>
<dbReference type="PANTHER" id="PTHR33472:SF28">
    <property type="entry name" value="BROMO AND FHA DOMAIN-CONTAINING PROTEIN DDB_G0267958"/>
    <property type="match status" value="1"/>
</dbReference>
<feature type="region of interest" description="Disordered" evidence="1">
    <location>
        <begin position="116"/>
        <end position="164"/>
    </location>
</feature>
<dbReference type="PANTHER" id="PTHR33472">
    <property type="entry name" value="OS01G0106600 PROTEIN"/>
    <property type="match status" value="1"/>
</dbReference>
<accession>A0A5A7R864</accession>
<dbReference type="EMBL" id="BKCP01010626">
    <property type="protein sequence ID" value="GER53636.1"/>
    <property type="molecule type" value="Genomic_DNA"/>
</dbReference>
<keyword evidence="3" id="KW-1185">Reference proteome</keyword>
<dbReference type="AlphaFoldDB" id="A0A5A7R864"/>
<feature type="compositionally biased region" description="Basic residues" evidence="1">
    <location>
        <begin position="127"/>
        <end position="144"/>
    </location>
</feature>
<evidence type="ECO:0000313" key="2">
    <source>
        <dbReference type="EMBL" id="GER53636.1"/>
    </source>
</evidence>
<feature type="compositionally biased region" description="Basic and acidic residues" evidence="1">
    <location>
        <begin position="145"/>
        <end position="157"/>
    </location>
</feature>
<evidence type="ECO:0000256" key="1">
    <source>
        <dbReference type="SAM" id="MobiDB-lite"/>
    </source>
</evidence>
<dbReference type="OrthoDB" id="774437at2759"/>